<evidence type="ECO:0000256" key="1">
    <source>
        <dbReference type="SAM" id="Coils"/>
    </source>
</evidence>
<gene>
    <name evidence="2" type="ORF">METZ01_LOCUS411270</name>
</gene>
<protein>
    <submittedName>
        <fullName evidence="2">Uncharacterized protein</fullName>
    </submittedName>
</protein>
<name>A0A382WHM9_9ZZZZ</name>
<organism evidence="2">
    <name type="scientific">marine metagenome</name>
    <dbReference type="NCBI Taxonomy" id="408172"/>
    <lineage>
        <taxon>unclassified sequences</taxon>
        <taxon>metagenomes</taxon>
        <taxon>ecological metagenomes</taxon>
    </lineage>
</organism>
<dbReference type="AlphaFoldDB" id="A0A382WHM9"/>
<keyword evidence="1" id="KW-0175">Coiled coil</keyword>
<evidence type="ECO:0000313" key="2">
    <source>
        <dbReference type="EMBL" id="SVD58416.1"/>
    </source>
</evidence>
<feature type="non-terminal residue" evidence="2">
    <location>
        <position position="1"/>
    </location>
</feature>
<feature type="non-terminal residue" evidence="2">
    <location>
        <position position="277"/>
    </location>
</feature>
<feature type="coiled-coil region" evidence="1">
    <location>
        <begin position="34"/>
        <end position="86"/>
    </location>
</feature>
<proteinExistence type="predicted"/>
<reference evidence="2" key="1">
    <citation type="submission" date="2018-05" db="EMBL/GenBank/DDBJ databases">
        <authorList>
            <person name="Lanie J.A."/>
            <person name="Ng W.-L."/>
            <person name="Kazmierczak K.M."/>
            <person name="Andrzejewski T.M."/>
            <person name="Davidsen T.M."/>
            <person name="Wayne K.J."/>
            <person name="Tettelin H."/>
            <person name="Glass J.I."/>
            <person name="Rusch D."/>
            <person name="Podicherti R."/>
            <person name="Tsui H.-C.T."/>
            <person name="Winkler M.E."/>
        </authorList>
    </citation>
    <scope>NUCLEOTIDE SEQUENCE</scope>
</reference>
<dbReference type="EMBL" id="UINC01160008">
    <property type="protein sequence ID" value="SVD58416.1"/>
    <property type="molecule type" value="Genomic_DNA"/>
</dbReference>
<accession>A0A382WHM9</accession>
<sequence length="277" mass="31860">ELEAEAHAHRRLMEEERGRVLDSERKSTIMQSELREMMEERRLLLRELGDLDARKAQSETELRMLLEQAEDIQEAHEMALIDLQEADRIRARLAEEPLAQALLGDERGLSSLEPVLDRMANARSRGYSIVLLDRAVERALSIIQHSVDEVAKTPRHLLSLEVMDLLERQAPETASTVRGLTRWSVQSRLEHQLAETVQHVVIDLEGLLEEYERSVTMLAQLQDVLRGLVDLGLPAEDVKPLERFSHMPEALPYISVEVRRLIQRSLDDIYLDADRRT</sequence>